<keyword evidence="3" id="KW-1185">Reference proteome</keyword>
<dbReference type="Pfam" id="PF00561">
    <property type="entry name" value="Abhydrolase_1"/>
    <property type="match status" value="1"/>
</dbReference>
<evidence type="ECO:0000313" key="3">
    <source>
        <dbReference type="Proteomes" id="UP001232992"/>
    </source>
</evidence>
<accession>A0ABT7BTH3</accession>
<dbReference type="PANTHER" id="PTHR43798">
    <property type="entry name" value="MONOACYLGLYCEROL LIPASE"/>
    <property type="match status" value="1"/>
</dbReference>
<evidence type="ECO:0000259" key="1">
    <source>
        <dbReference type="Pfam" id="PF00561"/>
    </source>
</evidence>
<organism evidence="2 3">
    <name type="scientific">Roseofilum casamattae BLCC-M143</name>
    <dbReference type="NCBI Taxonomy" id="3022442"/>
    <lineage>
        <taxon>Bacteria</taxon>
        <taxon>Bacillati</taxon>
        <taxon>Cyanobacteriota</taxon>
        <taxon>Cyanophyceae</taxon>
        <taxon>Desertifilales</taxon>
        <taxon>Desertifilaceae</taxon>
        <taxon>Roseofilum</taxon>
        <taxon>Roseofilum casamattae</taxon>
    </lineage>
</organism>
<keyword evidence="2" id="KW-0378">Hydrolase</keyword>
<name>A0ABT7BTH3_9CYAN</name>
<dbReference type="Gene3D" id="3.40.50.1820">
    <property type="entry name" value="alpha/beta hydrolase"/>
    <property type="match status" value="1"/>
</dbReference>
<dbReference type="PANTHER" id="PTHR43798:SF33">
    <property type="entry name" value="HYDROLASE, PUTATIVE (AFU_ORTHOLOGUE AFUA_2G14860)-RELATED"/>
    <property type="match status" value="1"/>
</dbReference>
<feature type="domain" description="AB hydrolase-1" evidence="1">
    <location>
        <begin position="30"/>
        <end position="265"/>
    </location>
</feature>
<sequence>MVDYHYVECQDPHGTHKIAYVEWGDRHNENVLICVHGISSTGRDFDDLAMALQQEYRIICPDVVGRGKSDWLADSSDYGFPVYISDMLTLIQHLNLSEFDFLGTSMGGLIGMFIAAKYPQIIRRLVMNDIGPFLAVEGLKRTIRENSQHPTLNSWSEVQTYIRRRYGPTGRTTDAQWETLAKNQVQLNSDRTYKLHYDPDILGPLRGISPKQVKPLEFWESWSALTCPILGLHGQESDMLLPETVATMKSSDRDLTVLEIAGCGHPPSLTEVSQIEAIANWLRSSH</sequence>
<dbReference type="InterPro" id="IPR029058">
    <property type="entry name" value="AB_hydrolase_fold"/>
</dbReference>
<proteinExistence type="predicted"/>
<dbReference type="RefSeq" id="WP_283757136.1">
    <property type="nucleotide sequence ID" value="NZ_JAQOSQ010000003.1"/>
</dbReference>
<protein>
    <submittedName>
        <fullName evidence="2">Alpha/beta hydrolase</fullName>
    </submittedName>
</protein>
<dbReference type="GO" id="GO:0016787">
    <property type="term" value="F:hydrolase activity"/>
    <property type="evidence" value="ECO:0007669"/>
    <property type="project" value="UniProtKB-KW"/>
</dbReference>
<comment type="caution">
    <text evidence="2">The sequence shown here is derived from an EMBL/GenBank/DDBJ whole genome shotgun (WGS) entry which is preliminary data.</text>
</comment>
<dbReference type="SUPFAM" id="SSF53474">
    <property type="entry name" value="alpha/beta-Hydrolases"/>
    <property type="match status" value="1"/>
</dbReference>
<dbReference type="Proteomes" id="UP001232992">
    <property type="component" value="Unassembled WGS sequence"/>
</dbReference>
<dbReference type="PRINTS" id="PR00111">
    <property type="entry name" value="ABHYDROLASE"/>
</dbReference>
<evidence type="ECO:0000313" key="2">
    <source>
        <dbReference type="EMBL" id="MDJ1182484.1"/>
    </source>
</evidence>
<dbReference type="EMBL" id="JAQOSQ010000003">
    <property type="protein sequence ID" value="MDJ1182484.1"/>
    <property type="molecule type" value="Genomic_DNA"/>
</dbReference>
<dbReference type="InterPro" id="IPR050266">
    <property type="entry name" value="AB_hydrolase_sf"/>
</dbReference>
<gene>
    <name evidence="2" type="ORF">PMH09_04685</name>
</gene>
<dbReference type="InterPro" id="IPR000073">
    <property type="entry name" value="AB_hydrolase_1"/>
</dbReference>
<reference evidence="2 3" key="1">
    <citation type="submission" date="2023-01" db="EMBL/GenBank/DDBJ databases">
        <title>Novel diversity within Roseofilum (Cyanobacteria; Desertifilaceae) from marine benthic mats with descriptions of four novel species.</title>
        <authorList>
            <person name="Wang Y."/>
            <person name="Berthold D.E."/>
            <person name="Hu J."/>
            <person name="Lefler F.W."/>
            <person name="Laughinghouse H.D. IV."/>
        </authorList>
    </citation>
    <scope>NUCLEOTIDE SEQUENCE [LARGE SCALE GENOMIC DNA]</scope>
    <source>
        <strain evidence="2 3">BLCC-M143</strain>
    </source>
</reference>